<evidence type="ECO:0000256" key="8">
    <source>
        <dbReference type="ARBA" id="ARBA00022729"/>
    </source>
</evidence>
<dbReference type="PANTHER" id="PTHR11802:SF190">
    <property type="entry name" value="PHEROMONE-PROCESSING CARBOXYPEPTIDASE KEX1"/>
    <property type="match status" value="1"/>
</dbReference>
<gene>
    <name evidence="21" type="ORF">DASB73_014340</name>
</gene>
<dbReference type="PRINTS" id="PR00724">
    <property type="entry name" value="CRBOXYPTASEC"/>
</dbReference>
<dbReference type="Proteomes" id="UP001362899">
    <property type="component" value="Unassembled WGS sequence"/>
</dbReference>
<protein>
    <recommendedName>
        <fullName evidence="16">Pheromone-processing carboxypeptidase KEX1</fullName>
        <ecNumber evidence="14">3.4.16.6</ecNumber>
    </recommendedName>
    <alternativeName>
        <fullName evidence="17">Carboxypeptidase D</fullName>
    </alternativeName>
    <alternativeName>
        <fullName evidence="15">Pheromone-processing carboxypeptidase kex1</fullName>
    </alternativeName>
</protein>
<keyword evidence="5" id="KW-0645">Protease</keyword>
<evidence type="ECO:0000256" key="9">
    <source>
        <dbReference type="ARBA" id="ARBA00022801"/>
    </source>
</evidence>
<evidence type="ECO:0000256" key="14">
    <source>
        <dbReference type="ARBA" id="ARBA00038895"/>
    </source>
</evidence>
<comment type="catalytic activity">
    <reaction evidence="1">
        <text>Preferential release of a C-terminal arginine or lysine residue.</text>
        <dbReference type="EC" id="3.4.16.6"/>
    </reaction>
</comment>
<evidence type="ECO:0000313" key="21">
    <source>
        <dbReference type="EMBL" id="GMM50476.1"/>
    </source>
</evidence>
<evidence type="ECO:0000256" key="2">
    <source>
        <dbReference type="ARBA" id="ARBA00004393"/>
    </source>
</evidence>
<organism evidence="21 22">
    <name type="scientific">Starmerella bacillaris</name>
    <name type="common">Yeast</name>
    <name type="synonym">Candida zemplinina</name>
    <dbReference type="NCBI Taxonomy" id="1247836"/>
    <lineage>
        <taxon>Eukaryota</taxon>
        <taxon>Fungi</taxon>
        <taxon>Dikarya</taxon>
        <taxon>Ascomycota</taxon>
        <taxon>Saccharomycotina</taxon>
        <taxon>Dipodascomycetes</taxon>
        <taxon>Dipodascales</taxon>
        <taxon>Trichomonascaceae</taxon>
        <taxon>Starmerella</taxon>
    </lineage>
</organism>
<dbReference type="GO" id="GO:0006915">
    <property type="term" value="P:apoptotic process"/>
    <property type="evidence" value="ECO:0007669"/>
    <property type="project" value="UniProtKB-KW"/>
</dbReference>
<sequence>MTLAVLVLVLALVLCSPGEKSGKASDFYVRELPDVEPDVVLPEMHAGLLEAGTQSGLPEASLFFWHIRSKIDTQTTIIWFNGGPGCSSMDGNFLEIGPLRFNDKGRLTNAPDGSWAEQANLLFLDQPFGTGYSDPDGDVYSSSLEEAADAVVAFLNSYADIFPEVAATDIYLAGESFAGQYIPYIYQSLTRHPEVVQKIGAIKGLIMGNPWIDPSNQYLSYGPLIKNEGIIPQKDWAKLDALQENCMTALSRPGGTDRIYVDECELIPQHALQTHGDNSHCFNIYKYTSESVYPMCGMEWPAEVPQMTSYLGRGDVQKALNVNNGTEAETWKECSSAVHSHFSKSIQIPSVKLLPDILQEIPILLLIGDLDFICNGLGIDRFVHNLVFNGHTGFEQKETITSYGRFQNERNLCVAHVTNGSHMVPVDELLVSQKLVYSFVNASKGLDYTYDFDDHNSGNTNTTNSDDGKSSQSGNTQVENRSYKKASIVALVIIVVVLLVVLTAWLHEGKGLSPREIFHAAMHSNFRPAKTTRFEDISLDSVRRPLNGPILEEDEFEV</sequence>
<dbReference type="AlphaFoldDB" id="A0AAV5RFU9"/>
<evidence type="ECO:0000256" key="10">
    <source>
        <dbReference type="ARBA" id="ARBA00022989"/>
    </source>
</evidence>
<evidence type="ECO:0000256" key="5">
    <source>
        <dbReference type="ARBA" id="ARBA00022670"/>
    </source>
</evidence>
<name>A0AAV5RFU9_STABA</name>
<dbReference type="GO" id="GO:0004185">
    <property type="term" value="F:serine-type carboxypeptidase activity"/>
    <property type="evidence" value="ECO:0007669"/>
    <property type="project" value="UniProtKB-EC"/>
</dbReference>
<keyword evidence="11" id="KW-0333">Golgi apparatus</keyword>
<dbReference type="PANTHER" id="PTHR11802">
    <property type="entry name" value="SERINE PROTEASE FAMILY S10 SERINE CARBOXYPEPTIDASE"/>
    <property type="match status" value="1"/>
</dbReference>
<keyword evidence="9" id="KW-0378">Hydrolase</keyword>
<feature type="transmembrane region" description="Helical" evidence="19">
    <location>
        <begin position="486"/>
        <end position="506"/>
    </location>
</feature>
<keyword evidence="4 21" id="KW-0121">Carboxypeptidase</keyword>
<dbReference type="Pfam" id="PF00450">
    <property type="entry name" value="Peptidase_S10"/>
    <property type="match status" value="1"/>
</dbReference>
<evidence type="ECO:0000313" key="22">
    <source>
        <dbReference type="Proteomes" id="UP001362899"/>
    </source>
</evidence>
<evidence type="ECO:0000256" key="3">
    <source>
        <dbReference type="ARBA" id="ARBA00009431"/>
    </source>
</evidence>
<feature type="region of interest" description="Disordered" evidence="18">
    <location>
        <begin position="453"/>
        <end position="478"/>
    </location>
</feature>
<dbReference type="EMBL" id="BTGC01000003">
    <property type="protein sequence ID" value="GMM50476.1"/>
    <property type="molecule type" value="Genomic_DNA"/>
</dbReference>
<evidence type="ECO:0000256" key="13">
    <source>
        <dbReference type="ARBA" id="ARBA00023180"/>
    </source>
</evidence>
<feature type="signal peptide" evidence="20">
    <location>
        <begin position="1"/>
        <end position="15"/>
    </location>
</feature>
<keyword evidence="12 19" id="KW-0472">Membrane</keyword>
<dbReference type="InterPro" id="IPR001563">
    <property type="entry name" value="Peptidase_S10"/>
</dbReference>
<dbReference type="Gene3D" id="3.40.50.1820">
    <property type="entry name" value="alpha/beta hydrolase"/>
    <property type="match status" value="1"/>
</dbReference>
<feature type="chain" id="PRO_5043360784" description="Pheromone-processing carboxypeptidase KEX1" evidence="20">
    <location>
        <begin position="16"/>
        <end position="558"/>
    </location>
</feature>
<keyword evidence="13" id="KW-0325">Glycoprotein</keyword>
<dbReference type="GO" id="GO:0006508">
    <property type="term" value="P:proteolysis"/>
    <property type="evidence" value="ECO:0007669"/>
    <property type="project" value="UniProtKB-KW"/>
</dbReference>
<evidence type="ECO:0000256" key="19">
    <source>
        <dbReference type="SAM" id="Phobius"/>
    </source>
</evidence>
<dbReference type="GO" id="GO:0005802">
    <property type="term" value="C:trans-Golgi network"/>
    <property type="evidence" value="ECO:0007669"/>
    <property type="project" value="TreeGrafter"/>
</dbReference>
<evidence type="ECO:0000256" key="15">
    <source>
        <dbReference type="ARBA" id="ARBA00040403"/>
    </source>
</evidence>
<comment type="subcellular location">
    <subcellularLocation>
        <location evidence="2">Golgi apparatus</location>
        <location evidence="2">trans-Golgi network membrane</location>
        <topology evidence="2">Single-pass type I membrane protein</topology>
    </subcellularLocation>
</comment>
<keyword evidence="10 19" id="KW-1133">Transmembrane helix</keyword>
<keyword evidence="6 19" id="KW-0812">Transmembrane</keyword>
<dbReference type="InterPro" id="IPR029058">
    <property type="entry name" value="AB_hydrolase_fold"/>
</dbReference>
<reference evidence="21 22" key="1">
    <citation type="journal article" date="2023" name="Elife">
        <title>Identification of key yeast species and microbe-microbe interactions impacting larval growth of Drosophila in the wild.</title>
        <authorList>
            <person name="Mure A."/>
            <person name="Sugiura Y."/>
            <person name="Maeda R."/>
            <person name="Honda K."/>
            <person name="Sakurai N."/>
            <person name="Takahashi Y."/>
            <person name="Watada M."/>
            <person name="Katoh T."/>
            <person name="Gotoh A."/>
            <person name="Gotoh Y."/>
            <person name="Taniguchi I."/>
            <person name="Nakamura K."/>
            <person name="Hayashi T."/>
            <person name="Katayama T."/>
            <person name="Uemura T."/>
            <person name="Hattori Y."/>
        </authorList>
    </citation>
    <scope>NUCLEOTIDE SEQUENCE [LARGE SCALE GENOMIC DNA]</scope>
    <source>
        <strain evidence="21 22">SB-73</strain>
    </source>
</reference>
<dbReference type="SUPFAM" id="SSF53474">
    <property type="entry name" value="alpha/beta-Hydrolases"/>
    <property type="match status" value="1"/>
</dbReference>
<keyword evidence="22" id="KW-1185">Reference proteome</keyword>
<evidence type="ECO:0000256" key="16">
    <source>
        <dbReference type="ARBA" id="ARBA00040628"/>
    </source>
</evidence>
<dbReference type="EC" id="3.4.16.6" evidence="14"/>
<evidence type="ECO:0000256" key="4">
    <source>
        <dbReference type="ARBA" id="ARBA00022645"/>
    </source>
</evidence>
<comment type="caution">
    <text evidence="21">The sequence shown here is derived from an EMBL/GenBank/DDBJ whole genome shotgun (WGS) entry which is preliminary data.</text>
</comment>
<accession>A0AAV5RFU9</accession>
<evidence type="ECO:0000256" key="18">
    <source>
        <dbReference type="SAM" id="MobiDB-lite"/>
    </source>
</evidence>
<evidence type="ECO:0000256" key="11">
    <source>
        <dbReference type="ARBA" id="ARBA00023034"/>
    </source>
</evidence>
<evidence type="ECO:0000256" key="12">
    <source>
        <dbReference type="ARBA" id="ARBA00023136"/>
    </source>
</evidence>
<proteinExistence type="inferred from homology"/>
<comment type="similarity">
    <text evidence="3">Belongs to the peptidase S10 family.</text>
</comment>
<evidence type="ECO:0000256" key="17">
    <source>
        <dbReference type="ARBA" id="ARBA00042717"/>
    </source>
</evidence>
<keyword evidence="8 20" id="KW-0732">Signal</keyword>
<evidence type="ECO:0000256" key="1">
    <source>
        <dbReference type="ARBA" id="ARBA00001003"/>
    </source>
</evidence>
<keyword evidence="7" id="KW-0053">Apoptosis</keyword>
<evidence type="ECO:0000256" key="7">
    <source>
        <dbReference type="ARBA" id="ARBA00022703"/>
    </source>
</evidence>
<evidence type="ECO:0000256" key="6">
    <source>
        <dbReference type="ARBA" id="ARBA00022692"/>
    </source>
</evidence>
<evidence type="ECO:0000256" key="20">
    <source>
        <dbReference type="SAM" id="SignalP"/>
    </source>
</evidence>